<protein>
    <recommendedName>
        <fullName evidence="4">BTB domain-containing protein</fullName>
    </recommendedName>
</protein>
<dbReference type="SUPFAM" id="SSF54695">
    <property type="entry name" value="POZ domain"/>
    <property type="match status" value="1"/>
</dbReference>
<dbReference type="Proteomes" id="UP001059596">
    <property type="component" value="Unassembled WGS sequence"/>
</dbReference>
<dbReference type="GO" id="GO:0048513">
    <property type="term" value="P:animal organ development"/>
    <property type="evidence" value="ECO:0007669"/>
    <property type="project" value="UniProtKB-ARBA"/>
</dbReference>
<comment type="subcellular location">
    <subcellularLocation>
        <location evidence="1">Nucleus</location>
    </subcellularLocation>
</comment>
<accession>A0A9Q0BN76</accession>
<evidence type="ECO:0000313" key="5">
    <source>
        <dbReference type="EMBL" id="KAI8037775.1"/>
    </source>
</evidence>
<evidence type="ECO:0000256" key="1">
    <source>
        <dbReference type="ARBA" id="ARBA00004123"/>
    </source>
</evidence>
<proteinExistence type="predicted"/>
<evidence type="ECO:0000259" key="4">
    <source>
        <dbReference type="PROSITE" id="PS50097"/>
    </source>
</evidence>
<dbReference type="GO" id="GO:0006357">
    <property type="term" value="P:regulation of transcription by RNA polymerase II"/>
    <property type="evidence" value="ECO:0007669"/>
    <property type="project" value="TreeGrafter"/>
</dbReference>
<feature type="region of interest" description="Disordered" evidence="3">
    <location>
        <begin position="470"/>
        <end position="497"/>
    </location>
</feature>
<feature type="region of interest" description="Disordered" evidence="3">
    <location>
        <begin position="300"/>
        <end position="342"/>
    </location>
</feature>
<evidence type="ECO:0000256" key="2">
    <source>
        <dbReference type="ARBA" id="ARBA00023242"/>
    </source>
</evidence>
<dbReference type="FunFam" id="3.30.160.60:FF:001439">
    <property type="entry name" value="Trithorax-like, isoform C"/>
    <property type="match status" value="1"/>
</dbReference>
<dbReference type="CDD" id="cd18315">
    <property type="entry name" value="BTB_POZ_BAB-like"/>
    <property type="match status" value="1"/>
</dbReference>
<dbReference type="Gene3D" id="3.30.710.10">
    <property type="entry name" value="Potassium Channel Kv1.1, Chain A"/>
    <property type="match status" value="1"/>
</dbReference>
<dbReference type="PROSITE" id="PS50097">
    <property type="entry name" value="BTB"/>
    <property type="match status" value="1"/>
</dbReference>
<feature type="region of interest" description="Disordered" evidence="3">
    <location>
        <begin position="368"/>
        <end position="426"/>
    </location>
</feature>
<dbReference type="InterPro" id="IPR051095">
    <property type="entry name" value="Dros_DevTransReg"/>
</dbReference>
<comment type="caution">
    <text evidence="5">The sequence shown here is derived from an EMBL/GenBank/DDBJ whole genome shotgun (WGS) entry which is preliminary data.</text>
</comment>
<dbReference type="InterPro" id="IPR011333">
    <property type="entry name" value="SKP1/BTB/POZ_sf"/>
</dbReference>
<gene>
    <name evidence="5" type="ORF">M5D96_009276</name>
</gene>
<dbReference type="InterPro" id="IPR013087">
    <property type="entry name" value="Znf_C2H2_type"/>
</dbReference>
<feature type="compositionally biased region" description="Low complexity" evidence="3">
    <location>
        <begin position="482"/>
        <end position="496"/>
    </location>
</feature>
<name>A0A9Q0BN76_9MUSC</name>
<sequence>MSLPMNSLYSLTWGDYGTSLVSAIQLLRCHGDLVDCTLAAGGRSFPAHKIVLCAASPFLLDLLKNTPCKHPVVMLAGVNANDLEALLEFVYRGEVSVDHAQLPSLLQAAQCLNIQGLAPQTVTKDDYTTHSIQLQHMIPQHHDQDQLIATIATAPQQTVHAQVVEDIHHQGQILQATTQTNAAGQQQTIVTTDAAKHDQAVIQAFLPARKRKPRVKKMSPTAPKISKVEGMDTIMGTPTSSHSGSVQQVLGENGAEGQLLSSTPIIKSEGQKVETIVTMDPNNMIPVTSANAATGEITTAQGAAGSSGGNTSGGSSTPKAKRAKHPPGSEKPRSRSQSEQPATCPICYAVIRQSRNLRRHLELRHFAKPGVKKEKKSKSGNDTTLDSSLELNTTAEGDNTVGSDGPGGAGSAGGASSGTTPTRVISNAPQAAGAPAILAQTVLPQQQQLQQQHQQHMTTATLAGGGQAYIKHEGAGGGGTGQQQQQQQQAQQQGMQNVIHIVGDQVFMPQQQQPQPQ</sequence>
<reference evidence="5" key="1">
    <citation type="journal article" date="2023" name="Genome Biol. Evol.">
        <title>Long-read-based Genome Assembly of Drosophila gunungcola Reveals Fewer Chemosensory Genes in Flower-breeding Species.</title>
        <authorList>
            <person name="Negi A."/>
            <person name="Liao B.Y."/>
            <person name="Yeh S.D."/>
        </authorList>
    </citation>
    <scope>NUCLEOTIDE SEQUENCE</scope>
    <source>
        <strain evidence="5">Sukarami</strain>
    </source>
</reference>
<feature type="domain" description="BTB" evidence="4">
    <location>
        <begin position="34"/>
        <end position="99"/>
    </location>
</feature>
<dbReference type="PANTHER" id="PTHR23110">
    <property type="entry name" value="BTB DOMAIN TRANSCRIPTION FACTOR"/>
    <property type="match status" value="1"/>
</dbReference>
<dbReference type="PROSITE" id="PS00028">
    <property type="entry name" value="ZINC_FINGER_C2H2_1"/>
    <property type="match status" value="1"/>
</dbReference>
<dbReference type="InterPro" id="IPR015318">
    <property type="entry name" value="Znf_GAGA-bd_fac"/>
</dbReference>
<feature type="compositionally biased region" description="Gly residues" evidence="3">
    <location>
        <begin position="404"/>
        <end position="416"/>
    </location>
</feature>
<dbReference type="EMBL" id="JAMKOV010000010">
    <property type="protein sequence ID" value="KAI8037775.1"/>
    <property type="molecule type" value="Genomic_DNA"/>
</dbReference>
<evidence type="ECO:0000256" key="3">
    <source>
        <dbReference type="SAM" id="MobiDB-lite"/>
    </source>
</evidence>
<feature type="compositionally biased region" description="Low complexity" evidence="3">
    <location>
        <begin position="417"/>
        <end position="426"/>
    </location>
</feature>
<dbReference type="GO" id="GO:0005634">
    <property type="term" value="C:nucleus"/>
    <property type="evidence" value="ECO:0007669"/>
    <property type="project" value="UniProtKB-SubCell"/>
</dbReference>
<dbReference type="SMART" id="SM00225">
    <property type="entry name" value="BTB"/>
    <property type="match status" value="1"/>
</dbReference>
<dbReference type="GO" id="GO:0048468">
    <property type="term" value="P:cell development"/>
    <property type="evidence" value="ECO:0007669"/>
    <property type="project" value="UniProtKB-ARBA"/>
</dbReference>
<organism evidence="5 6">
    <name type="scientific">Drosophila gunungcola</name>
    <name type="common">fruit fly</name>
    <dbReference type="NCBI Taxonomy" id="103775"/>
    <lineage>
        <taxon>Eukaryota</taxon>
        <taxon>Metazoa</taxon>
        <taxon>Ecdysozoa</taxon>
        <taxon>Arthropoda</taxon>
        <taxon>Hexapoda</taxon>
        <taxon>Insecta</taxon>
        <taxon>Pterygota</taxon>
        <taxon>Neoptera</taxon>
        <taxon>Endopterygota</taxon>
        <taxon>Diptera</taxon>
        <taxon>Brachycera</taxon>
        <taxon>Muscomorpha</taxon>
        <taxon>Ephydroidea</taxon>
        <taxon>Drosophilidae</taxon>
        <taxon>Drosophila</taxon>
        <taxon>Sophophora</taxon>
    </lineage>
</organism>
<dbReference type="Pfam" id="PF09237">
    <property type="entry name" value="GAGA"/>
    <property type="match status" value="1"/>
</dbReference>
<feature type="compositionally biased region" description="Polar residues" evidence="3">
    <location>
        <begin position="380"/>
        <end position="402"/>
    </location>
</feature>
<dbReference type="Pfam" id="PF00651">
    <property type="entry name" value="BTB"/>
    <property type="match status" value="1"/>
</dbReference>
<dbReference type="PANTHER" id="PTHR23110:SF10">
    <property type="entry name" value="TRANSCRIPTION FACTOR GAGA"/>
    <property type="match status" value="1"/>
</dbReference>
<evidence type="ECO:0000313" key="6">
    <source>
        <dbReference type="Proteomes" id="UP001059596"/>
    </source>
</evidence>
<dbReference type="GO" id="GO:0003006">
    <property type="term" value="P:developmental process involved in reproduction"/>
    <property type="evidence" value="ECO:0007669"/>
    <property type="project" value="UniProtKB-ARBA"/>
</dbReference>
<keyword evidence="6" id="KW-1185">Reference proteome</keyword>
<dbReference type="InterPro" id="IPR000210">
    <property type="entry name" value="BTB/POZ_dom"/>
</dbReference>
<dbReference type="Gene3D" id="3.30.160.60">
    <property type="entry name" value="Classic Zinc Finger"/>
    <property type="match status" value="1"/>
</dbReference>
<dbReference type="AlphaFoldDB" id="A0A9Q0BN76"/>
<keyword evidence="2" id="KW-0539">Nucleus</keyword>
<dbReference type="FunFam" id="3.30.710.10:FF:000096">
    <property type="entry name" value="Trithorax-like, isoform C"/>
    <property type="match status" value="1"/>
</dbReference>